<comment type="caution">
    <text evidence="1">The sequence shown here is derived from an EMBL/GenBank/DDBJ whole genome shotgun (WGS) entry which is preliminary data.</text>
</comment>
<reference evidence="1" key="1">
    <citation type="submission" date="2022-10" db="EMBL/GenBank/DDBJ databases">
        <title>Culturing micro-colonial fungi from biological soil crusts in the Mojave desert and describing Neophaeococcomyces mojavensis, and introducing the new genera and species Taxawa tesnikishii.</title>
        <authorList>
            <person name="Kurbessoian T."/>
            <person name="Stajich J.E."/>
        </authorList>
    </citation>
    <scope>NUCLEOTIDE SEQUENCE</scope>
    <source>
        <strain evidence="1">JES_112</strain>
    </source>
</reference>
<protein>
    <submittedName>
        <fullName evidence="1">Uncharacterized protein</fullName>
    </submittedName>
</protein>
<name>A0ACC3A6P5_9EURO</name>
<accession>A0ACC3A6P5</accession>
<dbReference type="Proteomes" id="UP001172386">
    <property type="component" value="Unassembled WGS sequence"/>
</dbReference>
<organism evidence="1 2">
    <name type="scientific">Neophaeococcomyces mojaviensis</name>
    <dbReference type="NCBI Taxonomy" id="3383035"/>
    <lineage>
        <taxon>Eukaryota</taxon>
        <taxon>Fungi</taxon>
        <taxon>Dikarya</taxon>
        <taxon>Ascomycota</taxon>
        <taxon>Pezizomycotina</taxon>
        <taxon>Eurotiomycetes</taxon>
        <taxon>Chaetothyriomycetidae</taxon>
        <taxon>Chaetothyriales</taxon>
        <taxon>Chaetothyriales incertae sedis</taxon>
        <taxon>Neophaeococcomyces</taxon>
    </lineage>
</organism>
<evidence type="ECO:0000313" key="1">
    <source>
        <dbReference type="EMBL" id="KAJ9656258.1"/>
    </source>
</evidence>
<keyword evidence="2" id="KW-1185">Reference proteome</keyword>
<evidence type="ECO:0000313" key="2">
    <source>
        <dbReference type="Proteomes" id="UP001172386"/>
    </source>
</evidence>
<proteinExistence type="predicted"/>
<gene>
    <name evidence="1" type="ORF">H2198_005109</name>
</gene>
<sequence>MAFIPDVSFFISFHELDPLRQKQCIHYTKRGTRCLFTCAETDNKRARELRIDINTTAIGAVNIDLLEEYILRNCCRSGNAKHRDRIQDNFFHKLLAQRWQGEIIRHTASRFNHTTTTEFALQCMQNQPRYRTRHYEANISINSTLPQLTFVSQPSLVQFRPHLSDPLASESVSWKILEPLIDRDFESGSVYIFSRDSSPGYVKIGWTAQSVQGRLRDWSKCGYTPRLLFETHDIPHAQRVETLTHYELVREWRRESKCKVCVRSHQEWFEISKEAAIQVLFDWAKFMKRAEPYDLNGNLKDEWKKLANVMYKSGKTLTAKELLRHYQESLVAASASVGHALKINGEQHFESISQIESQENTKALVHKGSSLIEKPEPHEETLPVKCEAPPEEALLAELSLVKAEKQLETDTLFEAKVSLETEESVKTKPLPKSEQVYEELLDLETTLIGEELLAEQIQRPPSPARVTSFLKGAFFPKETDSILSTGTEDTTTLDLTINSKTGITVGGISIIPKVNSSILAISGRDLSALTDNSTGKDTGNSINPSIFNLSDASSGPNQSDSSTTPGFPKHDAELMPGPSAAPLPLGTESSLSTLRDKIKKTCEMIEETKRMIEKMKGEVERVGNYQQNTEADCKVDPGSELLEYDTRKCAGETKSNDQDKSTTVEDGTETPTDTWEDVDDTLVGDQPLISPGKAVRSIVDKLCNEVSDEVSNGEANVGLT</sequence>
<dbReference type="EMBL" id="JAPDRQ010000081">
    <property type="protein sequence ID" value="KAJ9656258.1"/>
    <property type="molecule type" value="Genomic_DNA"/>
</dbReference>